<comment type="pathway">
    <text evidence="2 8">Cofactor biosynthesis; thiamine diphosphate biosynthesis.</text>
</comment>
<feature type="binding site" evidence="8">
    <location>
        <position position="165"/>
    </location>
    <ligand>
        <name>1-deoxy-D-xylulose 5-phosphate</name>
        <dbReference type="ChEBI" id="CHEBI:57792"/>
    </ligand>
</feature>
<dbReference type="GO" id="GO:0005737">
    <property type="term" value="C:cytoplasm"/>
    <property type="evidence" value="ECO:0007669"/>
    <property type="project" value="UniProtKB-SubCell"/>
</dbReference>
<keyword evidence="4 8" id="KW-0808">Transferase</keyword>
<dbReference type="InterPro" id="IPR033983">
    <property type="entry name" value="Thiazole_synthase_ThiG"/>
</dbReference>
<evidence type="ECO:0000313" key="10">
    <source>
        <dbReference type="EMBL" id="AVO46370.1"/>
    </source>
</evidence>
<evidence type="ECO:0000256" key="8">
    <source>
        <dbReference type="HAMAP-Rule" id="MF_00443"/>
    </source>
</evidence>
<comment type="function">
    <text evidence="1 8">Catalyzes the rearrangement of 1-deoxy-D-xylulose 5-phosphate (DXP) to produce the thiazole phosphate moiety of thiamine. Sulfur is provided by the thiocarboxylate moiety of the carrier protein ThiS. In vitro, sulfur can be provided by H(2)S.</text>
</comment>
<proteinExistence type="inferred from homology"/>
<protein>
    <recommendedName>
        <fullName evidence="3 8">Thiazole synthase</fullName>
        <ecNumber evidence="3 8">2.8.1.10</ecNumber>
    </recommendedName>
</protein>
<comment type="catalytic activity">
    <reaction evidence="7 8">
        <text>[ThiS sulfur-carrier protein]-C-terminal-Gly-aminoethanethioate + 2-iminoacetate + 1-deoxy-D-xylulose 5-phosphate = [ThiS sulfur-carrier protein]-C-terminal Gly-Gly + 2-[(2R,5Z)-2-carboxy-4-methylthiazol-5(2H)-ylidene]ethyl phosphate + 2 H2O + H(+)</text>
        <dbReference type="Rhea" id="RHEA:26297"/>
        <dbReference type="Rhea" id="RHEA-COMP:12909"/>
        <dbReference type="Rhea" id="RHEA-COMP:19908"/>
        <dbReference type="ChEBI" id="CHEBI:15377"/>
        <dbReference type="ChEBI" id="CHEBI:15378"/>
        <dbReference type="ChEBI" id="CHEBI:57792"/>
        <dbReference type="ChEBI" id="CHEBI:62899"/>
        <dbReference type="ChEBI" id="CHEBI:77846"/>
        <dbReference type="ChEBI" id="CHEBI:90778"/>
        <dbReference type="ChEBI" id="CHEBI:232372"/>
        <dbReference type="EC" id="2.8.1.10"/>
    </reaction>
</comment>
<gene>
    <name evidence="8" type="primary">thiG</name>
    <name evidence="10" type="ORF">C6569_15650</name>
</gene>
<dbReference type="EMBL" id="CP027668">
    <property type="protein sequence ID" value="AVO46370.1"/>
    <property type="molecule type" value="Genomic_DNA"/>
</dbReference>
<feature type="domain" description="Thiazole synthase ThiG" evidence="9">
    <location>
        <begin position="12"/>
        <end position="257"/>
    </location>
</feature>
<evidence type="ECO:0000256" key="4">
    <source>
        <dbReference type="ARBA" id="ARBA00022679"/>
    </source>
</evidence>
<reference evidence="10 11" key="1">
    <citation type="submission" date="2018-03" db="EMBL/GenBank/DDBJ databases">
        <title>Genome sequencing of Phreatobacter sp.</title>
        <authorList>
            <person name="Kim S.-J."/>
            <person name="Heo J."/>
            <person name="Kwon S.-W."/>
        </authorList>
    </citation>
    <scope>NUCLEOTIDE SEQUENCE [LARGE SCALE GENOMIC DNA]</scope>
    <source>
        <strain evidence="10 11">S-12</strain>
    </source>
</reference>
<dbReference type="KEGG" id="phr:C6569_15650"/>
<dbReference type="OrthoDB" id="9805935at2"/>
<comment type="subunit">
    <text evidence="8">Homotetramer. Forms heterodimers with either ThiH or ThiS.</text>
</comment>
<dbReference type="Gene3D" id="3.20.20.70">
    <property type="entry name" value="Aldolase class I"/>
    <property type="match status" value="1"/>
</dbReference>
<dbReference type="InterPro" id="IPR013785">
    <property type="entry name" value="Aldolase_TIM"/>
</dbReference>
<evidence type="ECO:0000256" key="1">
    <source>
        <dbReference type="ARBA" id="ARBA00002834"/>
    </source>
</evidence>
<dbReference type="SUPFAM" id="SSF110399">
    <property type="entry name" value="ThiG-like"/>
    <property type="match status" value="1"/>
</dbReference>
<dbReference type="GO" id="GO:1990107">
    <property type="term" value="F:thiazole synthase activity"/>
    <property type="evidence" value="ECO:0007669"/>
    <property type="project" value="UniProtKB-EC"/>
</dbReference>
<evidence type="ECO:0000259" key="9">
    <source>
        <dbReference type="Pfam" id="PF05690"/>
    </source>
</evidence>
<dbReference type="AlphaFoldDB" id="A0A2S0NDX1"/>
<organism evidence="10 11">
    <name type="scientific">Phreatobacter cathodiphilus</name>
    <dbReference type="NCBI Taxonomy" id="1868589"/>
    <lineage>
        <taxon>Bacteria</taxon>
        <taxon>Pseudomonadati</taxon>
        <taxon>Pseudomonadota</taxon>
        <taxon>Alphaproteobacteria</taxon>
        <taxon>Hyphomicrobiales</taxon>
        <taxon>Phreatobacteraceae</taxon>
        <taxon>Phreatobacter</taxon>
    </lineage>
</organism>
<evidence type="ECO:0000256" key="7">
    <source>
        <dbReference type="ARBA" id="ARBA00049897"/>
    </source>
</evidence>
<accession>A0A2S0NDX1</accession>
<keyword evidence="8" id="KW-0963">Cytoplasm</keyword>
<dbReference type="UniPathway" id="UPA00060"/>
<dbReference type="PANTHER" id="PTHR34266:SF2">
    <property type="entry name" value="THIAZOLE SYNTHASE"/>
    <property type="match status" value="1"/>
</dbReference>
<evidence type="ECO:0000256" key="2">
    <source>
        <dbReference type="ARBA" id="ARBA00004948"/>
    </source>
</evidence>
<evidence type="ECO:0000256" key="3">
    <source>
        <dbReference type="ARBA" id="ARBA00011960"/>
    </source>
</evidence>
<dbReference type="Proteomes" id="UP000237889">
    <property type="component" value="Chromosome"/>
</dbReference>
<dbReference type="HAMAP" id="MF_00443">
    <property type="entry name" value="ThiG"/>
    <property type="match status" value="1"/>
</dbReference>
<comment type="similarity">
    <text evidence="8">Belongs to the ThiG family.</text>
</comment>
<feature type="binding site" evidence="8">
    <location>
        <begin position="214"/>
        <end position="215"/>
    </location>
    <ligand>
        <name>1-deoxy-D-xylulose 5-phosphate</name>
        <dbReference type="ChEBI" id="CHEBI:57792"/>
    </ligand>
</feature>
<dbReference type="EC" id="2.8.1.10" evidence="3 8"/>
<dbReference type="CDD" id="cd04728">
    <property type="entry name" value="ThiG"/>
    <property type="match status" value="1"/>
</dbReference>
<evidence type="ECO:0000313" key="11">
    <source>
        <dbReference type="Proteomes" id="UP000237889"/>
    </source>
</evidence>
<evidence type="ECO:0000256" key="5">
    <source>
        <dbReference type="ARBA" id="ARBA00022977"/>
    </source>
</evidence>
<keyword evidence="6 8" id="KW-0704">Schiff base</keyword>
<dbReference type="RefSeq" id="WP_106749710.1">
    <property type="nucleotide sequence ID" value="NZ_CP027668.1"/>
</dbReference>
<dbReference type="GO" id="GO:0009229">
    <property type="term" value="P:thiamine diphosphate biosynthetic process"/>
    <property type="evidence" value="ECO:0007669"/>
    <property type="project" value="UniProtKB-UniRule"/>
</dbReference>
<evidence type="ECO:0000256" key="6">
    <source>
        <dbReference type="ARBA" id="ARBA00023270"/>
    </source>
</evidence>
<comment type="subcellular location">
    <subcellularLocation>
        <location evidence="8">Cytoplasm</location>
    </subcellularLocation>
</comment>
<name>A0A2S0NDX1_9HYPH</name>
<feature type="active site" description="Schiff-base intermediate with DXP" evidence="8">
    <location>
        <position position="104"/>
    </location>
</feature>
<dbReference type="Pfam" id="PF05690">
    <property type="entry name" value="ThiG"/>
    <property type="match status" value="1"/>
</dbReference>
<dbReference type="InterPro" id="IPR008867">
    <property type="entry name" value="ThiG"/>
</dbReference>
<keyword evidence="5 8" id="KW-0784">Thiamine biosynthesis</keyword>
<keyword evidence="11" id="KW-1185">Reference proteome</keyword>
<feature type="binding site" evidence="8">
    <location>
        <begin position="192"/>
        <end position="193"/>
    </location>
    <ligand>
        <name>1-deoxy-D-xylulose 5-phosphate</name>
        <dbReference type="ChEBI" id="CHEBI:57792"/>
    </ligand>
</feature>
<sequence length="268" mass="28128">MDHASSRDPVTFYGRSFASRMMIGTALYPSPAVMQKAIAASGAGIVTVSLRRESAGGRTGAAFWDLVRETGAAVLPNTAGCRSVKEAVTTAELARDLFDTPWIKLEVIADDETLQPDVVGLVEAATVLMRDGFEVFPYTTEDLGVAMRLVDAGCRVVMPWAAPIGSARGIIHADALKLMRERLPDVALVVDAGLGAPSHAAEAMELGFDAVLLNTAVAKAADPVAMATAFRLAVEAGRTGYGAGLMGPRDFASPSTPVVGRPFWHGLT</sequence>
<dbReference type="PANTHER" id="PTHR34266">
    <property type="entry name" value="THIAZOLE SYNTHASE"/>
    <property type="match status" value="1"/>
</dbReference>